<reference evidence="3 4" key="1">
    <citation type="submission" date="2023-01" db="EMBL/GenBank/DDBJ databases">
        <title>Psychrosphaera sp. nov., isolated from marine algae.</title>
        <authorList>
            <person name="Bayburt H."/>
            <person name="Choi B.J."/>
            <person name="Kim J.M."/>
            <person name="Choi D.G."/>
            <person name="Jeon C.O."/>
        </authorList>
    </citation>
    <scope>NUCLEOTIDE SEQUENCE [LARGE SCALE GENOMIC DNA]</scope>
    <source>
        <strain evidence="3 4">G1-22</strain>
    </source>
</reference>
<gene>
    <name evidence="3" type="primary">fliD</name>
    <name evidence="3" type="ORF">PN838_05270</name>
</gene>
<protein>
    <submittedName>
        <fullName evidence="3">Flagellar filament capping protein FliD</fullName>
    </submittedName>
</protein>
<dbReference type="InterPro" id="IPR040026">
    <property type="entry name" value="FliD"/>
</dbReference>
<organism evidence="3 4">
    <name type="scientific">Psychrosphaera algicola</name>
    <dbReference type="NCBI Taxonomy" id="3023714"/>
    <lineage>
        <taxon>Bacteria</taxon>
        <taxon>Pseudomonadati</taxon>
        <taxon>Pseudomonadota</taxon>
        <taxon>Gammaproteobacteria</taxon>
        <taxon>Alteromonadales</taxon>
        <taxon>Pseudoalteromonadaceae</taxon>
        <taxon>Psychrosphaera</taxon>
    </lineage>
</organism>
<dbReference type="Pfam" id="PF07195">
    <property type="entry name" value="FliD_C"/>
    <property type="match status" value="1"/>
</dbReference>
<evidence type="ECO:0000256" key="1">
    <source>
        <dbReference type="SAM" id="Coils"/>
    </source>
</evidence>
<dbReference type="RefSeq" id="WP_272179957.1">
    <property type="nucleotide sequence ID" value="NZ_JAQOMS010000002.1"/>
</dbReference>
<keyword evidence="1" id="KW-0175">Coiled coil</keyword>
<proteinExistence type="predicted"/>
<sequence length="477" mass="50896">MDQLAEAHKVATQAFTDGQFIGAGNLNISVGSGSFSLTVGAEDTLDDIKNAINENTVNDGHVVANIVNGDDGQYLVLAASETGEDQVLKIEVTDDDGNLHDDSGLSRLAFDTSKTVLAEDFSAAEVLGSNGSITVSDGLTDLDIAITDTDTIETIVANINSAGLNLSATLEDNGSGGFKLVLESQNDYPDNKASIAIVSDDDGDDTDALGLSKLAHDYFTGNYSVVNEAVDAKITIDGSITVTSSSNTIENAVLGTSIVATEVHEPDESDTVVVTLDTDGTKEKVEKFVADYNVMIQTVNALTSIEQDEESDEEDALQVGILVSESSLRTMLSQFRRSIGDAVEVAPGVSLSLSVLGITTTKDGTLEIDAEELDNQIETNFDYFSALFTGDDGVATTLYNRVGEYENTGGVVDQKIDTFNDNITRLDEDKEKHEIKMTAYEARLYSQFLAMDLQVAQLQSTGDYLTEQLSSLNKSNN</sequence>
<keyword evidence="4" id="KW-1185">Reference proteome</keyword>
<evidence type="ECO:0000313" key="3">
    <source>
        <dbReference type="EMBL" id="MDC2888299.1"/>
    </source>
</evidence>
<keyword evidence="3" id="KW-0969">Cilium</keyword>
<dbReference type="EMBL" id="JAQOMS010000002">
    <property type="protein sequence ID" value="MDC2888299.1"/>
    <property type="molecule type" value="Genomic_DNA"/>
</dbReference>
<evidence type="ECO:0000313" key="4">
    <source>
        <dbReference type="Proteomes" id="UP001528411"/>
    </source>
</evidence>
<dbReference type="Proteomes" id="UP001528411">
    <property type="component" value="Unassembled WGS sequence"/>
</dbReference>
<keyword evidence="3" id="KW-0966">Cell projection</keyword>
<keyword evidence="3" id="KW-0282">Flagellum</keyword>
<feature type="domain" description="Flagellar hook-associated protein 2 C-terminal" evidence="2">
    <location>
        <begin position="229"/>
        <end position="460"/>
    </location>
</feature>
<dbReference type="PANTHER" id="PTHR30288">
    <property type="entry name" value="FLAGELLAR CAP/ASSEMBLY PROTEIN FLID"/>
    <property type="match status" value="1"/>
</dbReference>
<accession>A0ABT5F9U1</accession>
<name>A0ABT5F9U1_9GAMM</name>
<dbReference type="InterPro" id="IPR010809">
    <property type="entry name" value="FliD_C"/>
</dbReference>
<comment type="caution">
    <text evidence="3">The sequence shown here is derived from an EMBL/GenBank/DDBJ whole genome shotgun (WGS) entry which is preliminary data.</text>
</comment>
<dbReference type="PANTHER" id="PTHR30288:SF0">
    <property type="entry name" value="FLAGELLAR HOOK-ASSOCIATED PROTEIN 2"/>
    <property type="match status" value="1"/>
</dbReference>
<feature type="coiled-coil region" evidence="1">
    <location>
        <begin position="416"/>
        <end position="443"/>
    </location>
</feature>
<evidence type="ECO:0000259" key="2">
    <source>
        <dbReference type="Pfam" id="PF07195"/>
    </source>
</evidence>